<feature type="transmembrane region" description="Helical" evidence="10">
    <location>
        <begin position="232"/>
        <end position="251"/>
    </location>
</feature>
<feature type="transmembrane region" description="Helical" evidence="10">
    <location>
        <begin position="409"/>
        <end position="430"/>
    </location>
</feature>
<dbReference type="GO" id="GO:0005886">
    <property type="term" value="C:plasma membrane"/>
    <property type="evidence" value="ECO:0007669"/>
    <property type="project" value="UniProtKB-SubCell"/>
</dbReference>
<accession>A0A235B1N3</accession>
<sequence>MQPFQRRRRLTPPQVLVIGFAVTIIVGSFLLSLPIASEGESVPYLDALFTSTSAVCVTGLVVTDTARTYSTFGEWVIMLLIQVGGLGFMGFTTVFAVLLGKRIGVKERLVLREAYNQVKVGGVVQLVKYMVMIYVIFEGIGFLVLSVRWVPEFGWGKGAYYALFHTVSAFNNAGFDLFGDYQEFSSLTGFVTDPVVNGIITALFILGGIGFIVIVELYQYRWTGRFSLHTKLVLLTTIGLIFMGMSGIMLVEWSNPDTLGSLSTTDKLMASFFQGVTPRTAGFSTLNLPDLYPATHFLIMMLMFIGASPSSTGGRIKTTTFMAIVLAVWSMIRGRDDVSTFRRRIPHGQIYKALTIFVASMVLVIGMTMLLTITESSDVFHVFFEAVSAFGTVGLSLGMTPELSDLGKVLITLIMFVGRLGPMTIAFALAKRTVPPFYRYPEEEPLIG</sequence>
<dbReference type="AlphaFoldDB" id="A0A235B1N3"/>
<dbReference type="InterPro" id="IPR004772">
    <property type="entry name" value="TrkH"/>
</dbReference>
<keyword evidence="5 10" id="KW-0812">Transmembrane</keyword>
<evidence type="ECO:0000256" key="10">
    <source>
        <dbReference type="SAM" id="Phobius"/>
    </source>
</evidence>
<evidence type="ECO:0000256" key="5">
    <source>
        <dbReference type="ARBA" id="ARBA00022692"/>
    </source>
</evidence>
<feature type="transmembrane region" description="Helical" evidence="10">
    <location>
        <begin position="297"/>
        <end position="329"/>
    </location>
</feature>
<evidence type="ECO:0000256" key="8">
    <source>
        <dbReference type="ARBA" id="ARBA00023065"/>
    </source>
</evidence>
<dbReference type="NCBIfam" id="TIGR00933">
    <property type="entry name" value="2a38"/>
    <property type="match status" value="1"/>
</dbReference>
<gene>
    <name evidence="11" type="ORF">CHM34_17795</name>
</gene>
<evidence type="ECO:0000256" key="4">
    <source>
        <dbReference type="ARBA" id="ARBA00022538"/>
    </source>
</evidence>
<evidence type="ECO:0000256" key="6">
    <source>
        <dbReference type="ARBA" id="ARBA00022958"/>
    </source>
</evidence>
<evidence type="ECO:0000313" key="12">
    <source>
        <dbReference type="Proteomes" id="UP000215459"/>
    </source>
</evidence>
<protein>
    <submittedName>
        <fullName evidence="11">Trk family potassium uptake protein</fullName>
    </submittedName>
</protein>
<feature type="transmembrane region" description="Helical" evidence="10">
    <location>
        <begin position="199"/>
        <end position="220"/>
    </location>
</feature>
<keyword evidence="6" id="KW-0630">Potassium</keyword>
<dbReference type="InterPro" id="IPR003445">
    <property type="entry name" value="Cat_transpt"/>
</dbReference>
<comment type="caution">
    <text evidence="11">The sequence shown here is derived from an EMBL/GenBank/DDBJ whole genome shotgun (WGS) entry which is preliminary data.</text>
</comment>
<feature type="transmembrane region" description="Helical" evidence="10">
    <location>
        <begin position="15"/>
        <end position="36"/>
    </location>
</feature>
<dbReference type="OrthoDB" id="9810952at2"/>
<keyword evidence="3" id="KW-1003">Cell membrane</keyword>
<keyword evidence="2" id="KW-0813">Transport</keyword>
<feature type="transmembrane region" description="Helical" evidence="10">
    <location>
        <begin position="126"/>
        <end position="147"/>
    </location>
</feature>
<keyword evidence="12" id="KW-1185">Reference proteome</keyword>
<dbReference type="RefSeq" id="WP_094265958.1">
    <property type="nucleotide sequence ID" value="NZ_NOWF01000018.1"/>
</dbReference>
<evidence type="ECO:0000256" key="1">
    <source>
        <dbReference type="ARBA" id="ARBA00004651"/>
    </source>
</evidence>
<dbReference type="EMBL" id="NOWF01000018">
    <property type="protein sequence ID" value="OYD06152.1"/>
    <property type="molecule type" value="Genomic_DNA"/>
</dbReference>
<keyword evidence="8" id="KW-0406">Ion transport</keyword>
<dbReference type="Proteomes" id="UP000215459">
    <property type="component" value="Unassembled WGS sequence"/>
</dbReference>
<dbReference type="PANTHER" id="PTHR32024:SF1">
    <property type="entry name" value="KTR SYSTEM POTASSIUM UPTAKE PROTEIN B"/>
    <property type="match status" value="1"/>
</dbReference>
<keyword evidence="9 10" id="KW-0472">Membrane</keyword>
<dbReference type="PANTHER" id="PTHR32024">
    <property type="entry name" value="TRK SYSTEM POTASSIUM UPTAKE PROTEIN TRKG-RELATED"/>
    <property type="match status" value="1"/>
</dbReference>
<dbReference type="Pfam" id="PF02386">
    <property type="entry name" value="TrkH"/>
    <property type="match status" value="1"/>
</dbReference>
<feature type="transmembrane region" description="Helical" evidence="10">
    <location>
        <begin position="350"/>
        <end position="373"/>
    </location>
</feature>
<evidence type="ECO:0000256" key="2">
    <source>
        <dbReference type="ARBA" id="ARBA00022448"/>
    </source>
</evidence>
<comment type="subcellular location">
    <subcellularLocation>
        <location evidence="1">Cell membrane</location>
        <topology evidence="1">Multi-pass membrane protein</topology>
    </subcellularLocation>
</comment>
<keyword evidence="7 10" id="KW-1133">Transmembrane helix</keyword>
<dbReference type="GO" id="GO:0015379">
    <property type="term" value="F:potassium:chloride symporter activity"/>
    <property type="evidence" value="ECO:0007669"/>
    <property type="project" value="InterPro"/>
</dbReference>
<organism evidence="11 12">
    <name type="scientific">Paludifilum halophilum</name>
    <dbReference type="NCBI Taxonomy" id="1642702"/>
    <lineage>
        <taxon>Bacteria</taxon>
        <taxon>Bacillati</taxon>
        <taxon>Bacillota</taxon>
        <taxon>Bacilli</taxon>
        <taxon>Bacillales</taxon>
        <taxon>Thermoactinomycetaceae</taxon>
        <taxon>Paludifilum</taxon>
    </lineage>
</organism>
<evidence type="ECO:0000256" key="3">
    <source>
        <dbReference type="ARBA" id="ARBA00022475"/>
    </source>
</evidence>
<proteinExistence type="predicted"/>
<feature type="transmembrane region" description="Helical" evidence="10">
    <location>
        <begin position="75"/>
        <end position="99"/>
    </location>
</feature>
<evidence type="ECO:0000313" key="11">
    <source>
        <dbReference type="EMBL" id="OYD06152.1"/>
    </source>
</evidence>
<evidence type="ECO:0000256" key="9">
    <source>
        <dbReference type="ARBA" id="ARBA00023136"/>
    </source>
</evidence>
<reference evidence="11 12" key="1">
    <citation type="submission" date="2017-07" db="EMBL/GenBank/DDBJ databases">
        <title>The genome sequence of Paludifilum halophilum highlights mechanisms for microbial adaptation to high salt environemnts.</title>
        <authorList>
            <person name="Belbahri L."/>
        </authorList>
    </citation>
    <scope>NUCLEOTIDE SEQUENCE [LARGE SCALE GENOMIC DNA]</scope>
    <source>
        <strain evidence="11 12">DSM 102817</strain>
    </source>
</reference>
<evidence type="ECO:0000256" key="7">
    <source>
        <dbReference type="ARBA" id="ARBA00022989"/>
    </source>
</evidence>
<keyword evidence="4" id="KW-0633">Potassium transport</keyword>
<name>A0A235B1N3_9BACL</name>